<dbReference type="EMBL" id="JAGIXG020000012">
    <property type="protein sequence ID" value="KAI6782589.1"/>
    <property type="molecule type" value="Genomic_DNA"/>
</dbReference>
<proteinExistence type="predicted"/>
<gene>
    <name evidence="1" type="ORF">J7T54_003601</name>
</gene>
<name>A0A9P9Y312_9HYPO</name>
<dbReference type="RefSeq" id="XP_051363445.1">
    <property type="nucleotide sequence ID" value="XM_051505101.1"/>
</dbReference>
<reference evidence="1" key="1">
    <citation type="journal article" date="2021" name="J Fungi (Basel)">
        <title>Genomic and Metabolomic Analyses of the Marine Fungus Emericellopsis cladophorae: Insights into Saltwater Adaptability Mechanisms and Its Biosynthetic Potential.</title>
        <authorList>
            <person name="Goncalves M.F.M."/>
            <person name="Hilario S."/>
            <person name="Van de Peer Y."/>
            <person name="Esteves A.C."/>
            <person name="Alves A."/>
        </authorList>
    </citation>
    <scope>NUCLEOTIDE SEQUENCE</scope>
    <source>
        <strain evidence="1">MUM 19.33</strain>
    </source>
</reference>
<keyword evidence="2" id="KW-1185">Reference proteome</keyword>
<evidence type="ECO:0000313" key="2">
    <source>
        <dbReference type="Proteomes" id="UP001055219"/>
    </source>
</evidence>
<organism evidence="1 2">
    <name type="scientific">Emericellopsis cladophorae</name>
    <dbReference type="NCBI Taxonomy" id="2686198"/>
    <lineage>
        <taxon>Eukaryota</taxon>
        <taxon>Fungi</taxon>
        <taxon>Dikarya</taxon>
        <taxon>Ascomycota</taxon>
        <taxon>Pezizomycotina</taxon>
        <taxon>Sordariomycetes</taxon>
        <taxon>Hypocreomycetidae</taxon>
        <taxon>Hypocreales</taxon>
        <taxon>Bionectriaceae</taxon>
        <taxon>Emericellopsis</taxon>
    </lineage>
</organism>
<dbReference type="Gene3D" id="3.30.559.30">
    <property type="entry name" value="Nonribosomal peptide synthetase, condensation domain"/>
    <property type="match status" value="1"/>
</dbReference>
<dbReference type="Gene3D" id="3.30.559.10">
    <property type="entry name" value="Chloramphenicol acetyltransferase-like domain"/>
    <property type="match status" value="1"/>
</dbReference>
<reference evidence="1" key="2">
    <citation type="submission" date="2022-07" db="EMBL/GenBank/DDBJ databases">
        <authorList>
            <person name="Goncalves M.F.M."/>
            <person name="Hilario S."/>
            <person name="Van De Peer Y."/>
            <person name="Esteves A.C."/>
            <person name="Alves A."/>
        </authorList>
    </citation>
    <scope>NUCLEOTIDE SEQUENCE</scope>
    <source>
        <strain evidence="1">MUM 19.33</strain>
    </source>
</reference>
<evidence type="ECO:0008006" key="3">
    <source>
        <dbReference type="Google" id="ProtNLM"/>
    </source>
</evidence>
<sequence length="435" mass="48618">MLNEHAQGHNCPYLGAKISVEHLNETCTTADELKLSVQQAFAATRWYHPTVSAQVHNSKELVYPVEDANQVSRWLERTVHLVQSSEATGDSALLYLIVHPDEVASGNIVSFDLLLHVHHTLVDGAGLRTLLNSILHNLAKPTTYESYNWGEEIQRLAPSALDAAILSDEVVEQLEKMPKEIPLPPLSGNATSRHRTGVVMHTFEKDNFLQSLRDVARKHGVKLTGILQAALLQTVYSKAQPCEEDALTVISGYDLRARNLQKPWSERNQFVGAAVGMEMMKLPVTQFKADGPDKESLWSAAKQIQQNWASLAERKDVAAGAEMRRQATGFILQMAMAEVNKEPSKLGLSLNYVSDPSGSNQLDGTYQQDGHRTFKLEEYQLVTDESTPKLSCRSHSWKDQLTLEISFSYKHYTKEFVTSVLEAWANLLVSLLQEE</sequence>
<dbReference type="PANTHER" id="PTHR42034">
    <property type="entry name" value="CHROMOSOME 7, WHOLE GENOME SHOTGUN SEQUENCE-RELATED"/>
    <property type="match status" value="1"/>
</dbReference>
<comment type="caution">
    <text evidence="1">The sequence shown here is derived from an EMBL/GenBank/DDBJ whole genome shotgun (WGS) entry which is preliminary data.</text>
</comment>
<accession>A0A9P9Y312</accession>
<dbReference type="InterPro" id="IPR023213">
    <property type="entry name" value="CAT-like_dom_sf"/>
</dbReference>
<dbReference type="AlphaFoldDB" id="A0A9P9Y312"/>
<dbReference type="OrthoDB" id="2548233at2759"/>
<dbReference type="GeneID" id="75830099"/>
<protein>
    <recommendedName>
        <fullName evidence="3">Condensation domain-containing protein</fullName>
    </recommendedName>
</protein>
<dbReference type="SUPFAM" id="SSF52777">
    <property type="entry name" value="CoA-dependent acyltransferases"/>
    <property type="match status" value="1"/>
</dbReference>
<dbReference type="Proteomes" id="UP001055219">
    <property type="component" value="Unassembled WGS sequence"/>
</dbReference>
<evidence type="ECO:0000313" key="1">
    <source>
        <dbReference type="EMBL" id="KAI6782589.1"/>
    </source>
</evidence>
<dbReference type="PANTHER" id="PTHR42034:SF1">
    <property type="entry name" value="CONDENSATION DOMAIN-CONTAINING PROTEIN"/>
    <property type="match status" value="1"/>
</dbReference>